<dbReference type="AlphaFoldDB" id="A0A4Z2IMZ3"/>
<keyword evidence="2" id="KW-0472">Membrane</keyword>
<feature type="transmembrane region" description="Helical" evidence="2">
    <location>
        <begin position="184"/>
        <end position="206"/>
    </location>
</feature>
<comment type="caution">
    <text evidence="3">The sequence shown here is derived from an EMBL/GenBank/DDBJ whole genome shotgun (WGS) entry which is preliminary data.</text>
</comment>
<accession>A0A4Z2IMZ3</accession>
<keyword evidence="4" id="KW-1185">Reference proteome</keyword>
<sequence length="214" mass="23402">MRVCGEAAKTRADFAVSPERAAIHASTDSETKRSRTYFPLRKVLHTGKQKPIAEGPHGRQTGGKTLPFYTAAPPSSPDYRDLSVKVSQRQSDLAAAVPRDGKMKRSTCKMRFQIKSHPISGSCDADHIRELLLDSSKLRDRVTVPLPKLTLGLCFPDVASHSLALRLMDEDGVEAEDPPMLPDFFLAAVLCFSVAFAATLKAWAAVMKMISSMS</sequence>
<evidence type="ECO:0000313" key="4">
    <source>
        <dbReference type="Proteomes" id="UP000314294"/>
    </source>
</evidence>
<gene>
    <name evidence="3" type="ORF">EYF80_010234</name>
</gene>
<protein>
    <submittedName>
        <fullName evidence="3">Uncharacterized protein</fullName>
    </submittedName>
</protein>
<evidence type="ECO:0000313" key="3">
    <source>
        <dbReference type="EMBL" id="TNN79420.1"/>
    </source>
</evidence>
<proteinExistence type="predicted"/>
<keyword evidence="2" id="KW-0812">Transmembrane</keyword>
<name>A0A4Z2IMZ3_9TELE</name>
<evidence type="ECO:0000256" key="2">
    <source>
        <dbReference type="SAM" id="Phobius"/>
    </source>
</evidence>
<dbReference type="EMBL" id="SRLO01000064">
    <property type="protein sequence ID" value="TNN79420.1"/>
    <property type="molecule type" value="Genomic_DNA"/>
</dbReference>
<feature type="region of interest" description="Disordered" evidence="1">
    <location>
        <begin position="45"/>
        <end position="67"/>
    </location>
</feature>
<reference evidence="3 4" key="1">
    <citation type="submission" date="2019-03" db="EMBL/GenBank/DDBJ databases">
        <title>First draft genome of Liparis tanakae, snailfish: a comprehensive survey of snailfish specific genes.</title>
        <authorList>
            <person name="Kim W."/>
            <person name="Song I."/>
            <person name="Jeong J.-H."/>
            <person name="Kim D."/>
            <person name="Kim S."/>
            <person name="Ryu S."/>
            <person name="Song J.Y."/>
            <person name="Lee S.K."/>
        </authorList>
    </citation>
    <scope>NUCLEOTIDE SEQUENCE [LARGE SCALE GENOMIC DNA]</scope>
    <source>
        <tissue evidence="3">Muscle</tissue>
    </source>
</reference>
<dbReference type="Proteomes" id="UP000314294">
    <property type="component" value="Unassembled WGS sequence"/>
</dbReference>
<keyword evidence="2" id="KW-1133">Transmembrane helix</keyword>
<evidence type="ECO:0000256" key="1">
    <source>
        <dbReference type="SAM" id="MobiDB-lite"/>
    </source>
</evidence>
<organism evidence="3 4">
    <name type="scientific">Liparis tanakae</name>
    <name type="common">Tanaka's snailfish</name>
    <dbReference type="NCBI Taxonomy" id="230148"/>
    <lineage>
        <taxon>Eukaryota</taxon>
        <taxon>Metazoa</taxon>
        <taxon>Chordata</taxon>
        <taxon>Craniata</taxon>
        <taxon>Vertebrata</taxon>
        <taxon>Euteleostomi</taxon>
        <taxon>Actinopterygii</taxon>
        <taxon>Neopterygii</taxon>
        <taxon>Teleostei</taxon>
        <taxon>Neoteleostei</taxon>
        <taxon>Acanthomorphata</taxon>
        <taxon>Eupercaria</taxon>
        <taxon>Perciformes</taxon>
        <taxon>Cottioidei</taxon>
        <taxon>Cottales</taxon>
        <taxon>Liparidae</taxon>
        <taxon>Liparis</taxon>
    </lineage>
</organism>